<protein>
    <recommendedName>
        <fullName evidence="2">Alginate export domain-containing protein</fullName>
    </recommendedName>
</protein>
<evidence type="ECO:0000313" key="4">
    <source>
        <dbReference type="Proteomes" id="UP000321926"/>
    </source>
</evidence>
<dbReference type="AlphaFoldDB" id="A0A5C8KFI5"/>
<feature type="signal peptide" evidence="1">
    <location>
        <begin position="1"/>
        <end position="25"/>
    </location>
</feature>
<proteinExistence type="predicted"/>
<reference evidence="3 4" key="1">
    <citation type="submission" date="2019-08" db="EMBL/GenBank/DDBJ databases">
        <authorList>
            <person name="Shi S."/>
        </authorList>
    </citation>
    <scope>NUCLEOTIDE SEQUENCE [LARGE SCALE GENOMIC DNA]</scope>
    <source>
        <strain evidence="3 4">GY10130</strain>
    </source>
</reference>
<keyword evidence="1" id="KW-0732">Signal</keyword>
<name>A0A5C8KFI5_9BACT</name>
<dbReference type="InterPro" id="IPR025388">
    <property type="entry name" value="Alginate_export_dom"/>
</dbReference>
<organism evidence="3 4">
    <name type="scientific">Pontibacter qinzhouensis</name>
    <dbReference type="NCBI Taxonomy" id="2603253"/>
    <lineage>
        <taxon>Bacteria</taxon>
        <taxon>Pseudomonadati</taxon>
        <taxon>Bacteroidota</taxon>
        <taxon>Cytophagia</taxon>
        <taxon>Cytophagales</taxon>
        <taxon>Hymenobacteraceae</taxon>
        <taxon>Pontibacter</taxon>
    </lineage>
</organism>
<dbReference type="Gene3D" id="2.40.160.100">
    <property type="match status" value="1"/>
</dbReference>
<evidence type="ECO:0000313" key="3">
    <source>
        <dbReference type="EMBL" id="TXK52175.1"/>
    </source>
</evidence>
<dbReference type="Proteomes" id="UP000321926">
    <property type="component" value="Unassembled WGS sequence"/>
</dbReference>
<dbReference type="InterPro" id="IPR053728">
    <property type="entry name" value="Alginate_Permeability_Chnl"/>
</dbReference>
<gene>
    <name evidence="3" type="ORF">FVR03_01780</name>
</gene>
<keyword evidence="4" id="KW-1185">Reference proteome</keyword>
<dbReference type="OrthoDB" id="1070463at2"/>
<dbReference type="RefSeq" id="WP_147920045.1">
    <property type="nucleotide sequence ID" value="NZ_VRTY01000004.1"/>
</dbReference>
<sequence length="454" mass="49836">MKKKLLSQLLGGLVLGLLCSQVAQAQFTLSGQLRTRSELRDGQGTLSPEGAKPAFFTSQRTRLNMGYAGHRFKLHAAVQDVRVWGQDASSINRITLDANNGLLVHEAWGEIMLLDTTSALDNFSLKIGRQELVYDDSRLLGNLDWLQQGRRHDVALLKLEHQGWMGHIGVAFNQNQERKIGTPYNGIPAGYGAGTNGIGTMYKSMQFLYAGRKFQRGSASLLFLKDDFNKYQTEGGNRIWGQGAWSRLTSGAFVTVTPLERVGVTASAYVQRGNDKDGNKLAAHLLSAAATYTVSPRFSFGPGIDYTSGNNPAATDGVNRQFDPLYGTPHKFWGYMDYFYVADGFGKNGLVNYYLKSRYKVNEKLSVALDVHQFMAANEVLSPESVSLDRNFGTELDLVLSAAITKVVGLEAGYSTLFGSATLASPAVKNIANPDKQANWAYLMVNIKPNFLAK</sequence>
<feature type="domain" description="Alginate export" evidence="2">
    <location>
        <begin position="28"/>
        <end position="164"/>
    </location>
</feature>
<accession>A0A5C8KFI5</accession>
<dbReference type="Pfam" id="PF13372">
    <property type="entry name" value="Alginate_exp"/>
    <property type="match status" value="1"/>
</dbReference>
<evidence type="ECO:0000259" key="2">
    <source>
        <dbReference type="Pfam" id="PF13372"/>
    </source>
</evidence>
<comment type="caution">
    <text evidence="3">The sequence shown here is derived from an EMBL/GenBank/DDBJ whole genome shotgun (WGS) entry which is preliminary data.</text>
</comment>
<evidence type="ECO:0000256" key="1">
    <source>
        <dbReference type="SAM" id="SignalP"/>
    </source>
</evidence>
<dbReference type="EMBL" id="VRTY01000004">
    <property type="protein sequence ID" value="TXK52175.1"/>
    <property type="molecule type" value="Genomic_DNA"/>
</dbReference>
<feature type="chain" id="PRO_5022967794" description="Alginate export domain-containing protein" evidence="1">
    <location>
        <begin position="26"/>
        <end position="454"/>
    </location>
</feature>